<evidence type="ECO:0000256" key="5">
    <source>
        <dbReference type="ARBA" id="ARBA00022723"/>
    </source>
</evidence>
<dbReference type="GO" id="GO:0034982">
    <property type="term" value="P:mitochondrial protein processing"/>
    <property type="evidence" value="ECO:0007669"/>
    <property type="project" value="TreeGrafter"/>
</dbReference>
<organism evidence="9 10">
    <name type="scientific">Sistotremastrum suecicum HHB10207 ss-3</name>
    <dbReference type="NCBI Taxonomy" id="1314776"/>
    <lineage>
        <taxon>Eukaryota</taxon>
        <taxon>Fungi</taxon>
        <taxon>Dikarya</taxon>
        <taxon>Basidiomycota</taxon>
        <taxon>Agaricomycotina</taxon>
        <taxon>Agaricomycetes</taxon>
        <taxon>Sistotremastrales</taxon>
        <taxon>Sistotremastraceae</taxon>
        <taxon>Sistotremastrum</taxon>
    </lineage>
</organism>
<evidence type="ECO:0000256" key="2">
    <source>
        <dbReference type="ARBA" id="ARBA00009915"/>
    </source>
</evidence>
<protein>
    <recommendedName>
        <fullName evidence="3 8">Mitochondrial inner membrane protease ATP23</fullName>
        <ecNumber evidence="8">3.4.24.-</ecNumber>
    </recommendedName>
</protein>
<accession>A0A166IK71</accession>
<gene>
    <name evidence="9" type="ORF">SISSUDRAFT_1111910</name>
</gene>
<evidence type="ECO:0000256" key="3">
    <source>
        <dbReference type="ARBA" id="ARBA00014615"/>
    </source>
</evidence>
<evidence type="ECO:0000256" key="6">
    <source>
        <dbReference type="ARBA" id="ARBA00022801"/>
    </source>
</evidence>
<sequence length="258" mass="29661">MNPGNSTPPSESHEPAFERWRHRLAWTTGLGLTSEESLRRDQERQAELAPAQLAQCRQWKADLLSSSPKITFMLKHLELLGTPIGPEFLHCTPCQPTHAGGTDPDTGNIVLCQGRFMSKKHMEDTITHELLHLYDQSRFSVDWSNLRHHACSEVRASNLSGDCRWGREVRRLFFSFSKQHQACVRRRAVASVQANPSCPDRAAAERAVNEVFDSCFKDTRPFDENVMLVHVARWRTFSIYIGKLRCRIWRILFLFSVK</sequence>
<evidence type="ECO:0000256" key="8">
    <source>
        <dbReference type="RuleBase" id="RU364057"/>
    </source>
</evidence>
<dbReference type="PANTHER" id="PTHR21711:SF0">
    <property type="entry name" value="MITOCHONDRIAL INNER MEMBRANE PROTEASE ATP23 HOMOLOG"/>
    <property type="match status" value="1"/>
</dbReference>
<dbReference type="EC" id="3.4.24.-" evidence="8"/>
<keyword evidence="8" id="KW-0472">Membrane</keyword>
<keyword evidence="4 8" id="KW-0645">Protease</keyword>
<dbReference type="GO" id="GO:0033615">
    <property type="term" value="P:mitochondrial proton-transporting ATP synthase complex assembly"/>
    <property type="evidence" value="ECO:0007669"/>
    <property type="project" value="TreeGrafter"/>
</dbReference>
<keyword evidence="6 8" id="KW-0378">Hydrolase</keyword>
<dbReference type="OrthoDB" id="285308at2759"/>
<evidence type="ECO:0000256" key="7">
    <source>
        <dbReference type="ARBA" id="ARBA00023049"/>
    </source>
</evidence>
<keyword evidence="5 8" id="KW-0479">Metal-binding</keyword>
<name>A0A166IK71_9AGAM</name>
<keyword evidence="7 8" id="KW-0482">Metalloprotease</keyword>
<evidence type="ECO:0000313" key="9">
    <source>
        <dbReference type="EMBL" id="KZT43826.1"/>
    </source>
</evidence>
<evidence type="ECO:0000256" key="1">
    <source>
        <dbReference type="ARBA" id="ARBA00004137"/>
    </source>
</evidence>
<dbReference type="Pfam" id="PF09768">
    <property type="entry name" value="Peptidase_M76"/>
    <property type="match status" value="1"/>
</dbReference>
<evidence type="ECO:0000313" key="10">
    <source>
        <dbReference type="Proteomes" id="UP000076798"/>
    </source>
</evidence>
<keyword evidence="8" id="KW-0999">Mitochondrion inner membrane</keyword>
<comment type="subcellular location">
    <subcellularLocation>
        <location evidence="1 8">Mitochondrion inner membrane</location>
        <topology evidence="1 8">Peripheral membrane protein</topology>
        <orientation evidence="1 8">Intermembrane side</orientation>
    </subcellularLocation>
</comment>
<comment type="similarity">
    <text evidence="2 8">Belongs to the peptidase M76 family.</text>
</comment>
<keyword evidence="10" id="KW-1185">Reference proteome</keyword>
<proteinExistence type="inferred from homology"/>
<dbReference type="GO" id="GO:0005743">
    <property type="term" value="C:mitochondrial inner membrane"/>
    <property type="evidence" value="ECO:0007669"/>
    <property type="project" value="UniProtKB-SubCell"/>
</dbReference>
<dbReference type="EMBL" id="KV428006">
    <property type="protein sequence ID" value="KZT43826.1"/>
    <property type="molecule type" value="Genomic_DNA"/>
</dbReference>
<dbReference type="Proteomes" id="UP000076798">
    <property type="component" value="Unassembled WGS sequence"/>
</dbReference>
<dbReference type="AlphaFoldDB" id="A0A166IK71"/>
<dbReference type="InterPro" id="IPR019165">
    <property type="entry name" value="Peptidase_M76_ATP23"/>
</dbReference>
<comment type="function">
    <text evidence="8">Has a dual role in the assembly of mitochondrial ATPase.</text>
</comment>
<reference evidence="9 10" key="1">
    <citation type="journal article" date="2016" name="Mol. Biol. Evol.">
        <title>Comparative Genomics of Early-Diverging Mushroom-Forming Fungi Provides Insights into the Origins of Lignocellulose Decay Capabilities.</title>
        <authorList>
            <person name="Nagy L.G."/>
            <person name="Riley R."/>
            <person name="Tritt A."/>
            <person name="Adam C."/>
            <person name="Daum C."/>
            <person name="Floudas D."/>
            <person name="Sun H."/>
            <person name="Yadav J.S."/>
            <person name="Pangilinan J."/>
            <person name="Larsson K.H."/>
            <person name="Matsuura K."/>
            <person name="Barry K."/>
            <person name="Labutti K."/>
            <person name="Kuo R."/>
            <person name="Ohm R.A."/>
            <person name="Bhattacharya S.S."/>
            <person name="Shirouzu T."/>
            <person name="Yoshinaga Y."/>
            <person name="Martin F.M."/>
            <person name="Grigoriev I.V."/>
            <person name="Hibbett D.S."/>
        </authorList>
    </citation>
    <scope>NUCLEOTIDE SEQUENCE [LARGE SCALE GENOMIC DNA]</scope>
    <source>
        <strain evidence="9 10">HHB10207 ss-3</strain>
    </source>
</reference>
<keyword evidence="8" id="KW-0496">Mitochondrion</keyword>
<dbReference type="GO" id="GO:0004222">
    <property type="term" value="F:metalloendopeptidase activity"/>
    <property type="evidence" value="ECO:0007669"/>
    <property type="project" value="InterPro"/>
</dbReference>
<evidence type="ECO:0000256" key="4">
    <source>
        <dbReference type="ARBA" id="ARBA00022670"/>
    </source>
</evidence>
<dbReference type="STRING" id="1314776.A0A166IK71"/>
<dbReference type="PANTHER" id="PTHR21711">
    <property type="entry name" value="MITOCHONDRIAL INNER MEMBRANE PROTEASE"/>
    <property type="match status" value="1"/>
</dbReference>
<dbReference type="GO" id="GO:0046872">
    <property type="term" value="F:metal ion binding"/>
    <property type="evidence" value="ECO:0007669"/>
    <property type="project" value="UniProtKB-KW"/>
</dbReference>